<protein>
    <submittedName>
        <fullName evidence="1">Uncharacterized protein</fullName>
    </submittedName>
</protein>
<accession>A0A0R2MBA5</accession>
<keyword evidence="2" id="KW-1185">Reference proteome</keyword>
<dbReference type="EMBL" id="JQCL01000057">
    <property type="protein sequence ID" value="KRO11044.1"/>
    <property type="molecule type" value="Genomic_DNA"/>
</dbReference>
<evidence type="ECO:0000313" key="2">
    <source>
        <dbReference type="Proteomes" id="UP000051783"/>
    </source>
</evidence>
<name>A0A0R2MBA5_9LACO</name>
<proteinExistence type="predicted"/>
<organism evidence="1 2">
    <name type="scientific">Lactiplantibacillus xiangfangensis</name>
    <dbReference type="NCBI Taxonomy" id="942150"/>
    <lineage>
        <taxon>Bacteria</taxon>
        <taxon>Bacillati</taxon>
        <taxon>Bacillota</taxon>
        <taxon>Bacilli</taxon>
        <taxon>Lactobacillales</taxon>
        <taxon>Lactobacillaceae</taxon>
        <taxon>Lactiplantibacillus</taxon>
    </lineage>
</organism>
<evidence type="ECO:0000313" key="1">
    <source>
        <dbReference type="EMBL" id="KRO11044.1"/>
    </source>
</evidence>
<comment type="caution">
    <text evidence="1">The sequence shown here is derived from an EMBL/GenBank/DDBJ whole genome shotgun (WGS) entry which is preliminary data.</text>
</comment>
<dbReference type="RefSeq" id="WP_057706558.1">
    <property type="nucleotide sequence ID" value="NZ_JQCL01000057.1"/>
</dbReference>
<gene>
    <name evidence="1" type="ORF">IV64_GL002741</name>
</gene>
<dbReference type="PATRIC" id="fig|942150.3.peg.2852"/>
<dbReference type="OrthoDB" id="2300181at2"/>
<dbReference type="AlphaFoldDB" id="A0A0R2MBA5"/>
<reference evidence="1 2" key="1">
    <citation type="journal article" date="2015" name="Genome Announc.">
        <title>Expanding the biotechnology potential of lactobacilli through comparative genomics of 213 strains and associated genera.</title>
        <authorList>
            <person name="Sun Z."/>
            <person name="Harris H.M."/>
            <person name="McCann A."/>
            <person name="Guo C."/>
            <person name="Argimon S."/>
            <person name="Zhang W."/>
            <person name="Yang X."/>
            <person name="Jeffery I.B."/>
            <person name="Cooney J.C."/>
            <person name="Kagawa T.F."/>
            <person name="Liu W."/>
            <person name="Song Y."/>
            <person name="Salvetti E."/>
            <person name="Wrobel A."/>
            <person name="Rasinkangas P."/>
            <person name="Parkhill J."/>
            <person name="Rea M.C."/>
            <person name="O'Sullivan O."/>
            <person name="Ritari J."/>
            <person name="Douillard F.P."/>
            <person name="Paul Ross R."/>
            <person name="Yang R."/>
            <person name="Briner A.E."/>
            <person name="Felis G.E."/>
            <person name="de Vos W.M."/>
            <person name="Barrangou R."/>
            <person name="Klaenhammer T.R."/>
            <person name="Caufield P.W."/>
            <person name="Cui Y."/>
            <person name="Zhang H."/>
            <person name="O'Toole P.W."/>
        </authorList>
    </citation>
    <scope>NUCLEOTIDE SEQUENCE [LARGE SCALE GENOMIC DNA]</scope>
    <source>
        <strain evidence="1 2">LMG 26013</strain>
    </source>
</reference>
<sequence>MLTAKQVRRRLQCELVTIADDYQVDIEDRMYTEAEYQGLMHLLLNLRELNMDPDNVGQLLAIN</sequence>
<dbReference type="Proteomes" id="UP000051783">
    <property type="component" value="Unassembled WGS sequence"/>
</dbReference>